<keyword evidence="2" id="KW-1185">Reference proteome</keyword>
<reference evidence="1" key="1">
    <citation type="submission" date="2022-07" db="EMBL/GenBank/DDBJ databases">
        <title>Phylogenomic reconstructions and comparative analyses of Kickxellomycotina fungi.</title>
        <authorList>
            <person name="Reynolds N.K."/>
            <person name="Stajich J.E."/>
            <person name="Barry K."/>
            <person name="Grigoriev I.V."/>
            <person name="Crous P."/>
            <person name="Smith M.E."/>
        </authorList>
    </citation>
    <scope>NUCLEOTIDE SEQUENCE</scope>
    <source>
        <strain evidence="1">CBS 190363</strain>
    </source>
</reference>
<evidence type="ECO:0000313" key="1">
    <source>
        <dbReference type="EMBL" id="KAJ2890056.1"/>
    </source>
</evidence>
<sequence>MATFRATGPLIWVFVAVASYFVVENIRQTIQMLGLGHTYSSVNTTSCTLSGCEDIVVDPETGLAYMACGKLPARQHWLHPDDEYDLAHEKEADVVYVMDENDSYSEIRALERSSDGSLQPFTQDFRVHGFDIYWSPSAREEMTLMFVNHQLGQNAVSIFSHTRGDDYMVHEETVASDLLNSPNNILAMSRRAFYATNDMKYISGVRREVSQYLRLSSAHVVYRSEQGKFSIAAKGIKYANGIARYKDWIYVAASSYPGVHIYKARPDHSLALLGSVDFKDSTPDNIFIDPLTGQLYCASFLRALEVFRYFKHPSLNTTTTASTKIVRLTQRKDLSNGGFDIESILIDSGRLMPTATIAAIQRRNNVKRLLVGCVMCDAVVACDDANLIE</sequence>
<dbReference type="EMBL" id="JANBVB010001528">
    <property type="protein sequence ID" value="KAJ2890056.1"/>
    <property type="molecule type" value="Genomic_DNA"/>
</dbReference>
<comment type="caution">
    <text evidence="1">The sequence shown here is derived from an EMBL/GenBank/DDBJ whole genome shotgun (WGS) entry which is preliminary data.</text>
</comment>
<organism evidence="1 2">
    <name type="scientific">Coemansia aciculifera</name>
    <dbReference type="NCBI Taxonomy" id="417176"/>
    <lineage>
        <taxon>Eukaryota</taxon>
        <taxon>Fungi</taxon>
        <taxon>Fungi incertae sedis</taxon>
        <taxon>Zoopagomycota</taxon>
        <taxon>Kickxellomycotina</taxon>
        <taxon>Kickxellomycetes</taxon>
        <taxon>Kickxellales</taxon>
        <taxon>Kickxellaceae</taxon>
        <taxon>Coemansia</taxon>
    </lineage>
</organism>
<protein>
    <submittedName>
        <fullName evidence="1">Uncharacterized protein</fullName>
    </submittedName>
</protein>
<proteinExistence type="predicted"/>
<accession>A0ACC1LZR5</accession>
<gene>
    <name evidence="1" type="ORF">IWW38_004341</name>
</gene>
<dbReference type="Proteomes" id="UP001139981">
    <property type="component" value="Unassembled WGS sequence"/>
</dbReference>
<name>A0ACC1LZR5_9FUNG</name>
<evidence type="ECO:0000313" key="2">
    <source>
        <dbReference type="Proteomes" id="UP001139981"/>
    </source>
</evidence>